<comment type="subcellular location">
    <subcellularLocation>
        <location evidence="1">Membrane</location>
        <topology evidence="1">Multi-pass membrane protein</topology>
    </subcellularLocation>
</comment>
<keyword evidence="2" id="KW-1003">Cell membrane</keyword>
<evidence type="ECO:0000256" key="3">
    <source>
        <dbReference type="ARBA" id="ARBA00022692"/>
    </source>
</evidence>
<keyword evidence="5 6" id="KW-0472">Membrane</keyword>
<reference evidence="7 8" key="1">
    <citation type="submission" date="2024-01" db="EMBL/GenBank/DDBJ databases">
        <title>Complete Genome Sequence of Alkalicoccus halolimnae BZ-SZ-XJ29T, a Moderately Halophilic Bacterium Isolated from a Salt Lake.</title>
        <authorList>
            <person name="Zhao B."/>
        </authorList>
    </citation>
    <scope>NUCLEOTIDE SEQUENCE [LARGE SCALE GENOMIC DNA]</scope>
    <source>
        <strain evidence="7 8">BZ-SZ-XJ29</strain>
    </source>
</reference>
<proteinExistence type="predicted"/>
<evidence type="ECO:0000256" key="6">
    <source>
        <dbReference type="SAM" id="Phobius"/>
    </source>
</evidence>
<dbReference type="EMBL" id="CP144914">
    <property type="protein sequence ID" value="WWD80929.1"/>
    <property type="molecule type" value="Genomic_DNA"/>
</dbReference>
<feature type="transmembrane region" description="Helical" evidence="6">
    <location>
        <begin position="95"/>
        <end position="119"/>
    </location>
</feature>
<evidence type="ECO:0000256" key="1">
    <source>
        <dbReference type="ARBA" id="ARBA00004141"/>
    </source>
</evidence>
<dbReference type="InterPro" id="IPR051611">
    <property type="entry name" value="ECF_transporter_component"/>
</dbReference>
<dbReference type="CDD" id="cd16914">
    <property type="entry name" value="EcfT"/>
    <property type="match status" value="1"/>
</dbReference>
<evidence type="ECO:0000256" key="2">
    <source>
        <dbReference type="ARBA" id="ARBA00022475"/>
    </source>
</evidence>
<protein>
    <submittedName>
        <fullName evidence="7">Energy-coupling factor transporter transmembrane component T</fullName>
    </submittedName>
</protein>
<keyword evidence="4 6" id="KW-1133">Transmembrane helix</keyword>
<feature type="transmembrane region" description="Helical" evidence="6">
    <location>
        <begin position="52"/>
        <end position="75"/>
    </location>
</feature>
<dbReference type="KEGG" id="ahal:FTX54_005035"/>
<feature type="transmembrane region" description="Helical" evidence="6">
    <location>
        <begin position="12"/>
        <end position="45"/>
    </location>
</feature>
<dbReference type="RefSeq" id="WP_147803155.1">
    <property type="nucleotide sequence ID" value="NZ_CP144914.1"/>
</dbReference>
<dbReference type="Proteomes" id="UP000321816">
    <property type="component" value="Chromosome"/>
</dbReference>
<dbReference type="Pfam" id="PF02361">
    <property type="entry name" value="CbiQ"/>
    <property type="match status" value="1"/>
</dbReference>
<evidence type="ECO:0000313" key="7">
    <source>
        <dbReference type="EMBL" id="WWD80929.1"/>
    </source>
</evidence>
<keyword evidence="8" id="KW-1185">Reference proteome</keyword>
<organism evidence="7 8">
    <name type="scientific">Alkalicoccus halolimnae</name>
    <dbReference type="NCBI Taxonomy" id="1667239"/>
    <lineage>
        <taxon>Bacteria</taxon>
        <taxon>Bacillati</taxon>
        <taxon>Bacillota</taxon>
        <taxon>Bacilli</taxon>
        <taxon>Bacillales</taxon>
        <taxon>Bacillaceae</taxon>
        <taxon>Alkalicoccus</taxon>
    </lineage>
</organism>
<evidence type="ECO:0000256" key="4">
    <source>
        <dbReference type="ARBA" id="ARBA00022989"/>
    </source>
</evidence>
<gene>
    <name evidence="7" type="ORF">FTX54_005035</name>
</gene>
<name>A0A5C7FKY3_9BACI</name>
<dbReference type="PANTHER" id="PTHR34857:SF2">
    <property type="entry name" value="SLL0384 PROTEIN"/>
    <property type="match status" value="1"/>
</dbReference>
<dbReference type="OrthoDB" id="92887at2"/>
<keyword evidence="3 6" id="KW-0812">Transmembrane</keyword>
<feature type="transmembrane region" description="Helical" evidence="6">
    <location>
        <begin position="229"/>
        <end position="250"/>
    </location>
</feature>
<evidence type="ECO:0000256" key="5">
    <source>
        <dbReference type="ARBA" id="ARBA00023136"/>
    </source>
</evidence>
<dbReference type="GO" id="GO:0005886">
    <property type="term" value="C:plasma membrane"/>
    <property type="evidence" value="ECO:0007669"/>
    <property type="project" value="UniProtKB-ARBA"/>
</dbReference>
<dbReference type="AlphaFoldDB" id="A0A5C7FKY3"/>
<dbReference type="PANTHER" id="PTHR34857">
    <property type="entry name" value="SLL0384 PROTEIN"/>
    <property type="match status" value="1"/>
</dbReference>
<accession>A0A5C7FKY3</accession>
<sequence>MVSSINPALKGIAVLIPGILLSFSFDIFTPLVFLLFMVVFTFLFSGISIKKWLLFFSPFILLACGFAWMTMLYTSESFAGGDRLFSVWQFDVTTGAVMVGISLALRSLCFVSLSLLFILTTDSTKFMLSLMQQLKLPPKITFGILAGYRFLPAFRHEFQVLKQAHRIRGMGRAKGLKGRVQQFRRYAIPLMANAIRKAERVANAMESKGFTGSAERTHYHKMKIKGKDWAFFSVINGGLIITLALSYYLGYLNIFGFQFS</sequence>
<dbReference type="InterPro" id="IPR003339">
    <property type="entry name" value="ABC/ECF_trnsptr_transmembrane"/>
</dbReference>
<evidence type="ECO:0000313" key="8">
    <source>
        <dbReference type="Proteomes" id="UP000321816"/>
    </source>
</evidence>